<organism evidence="1 2">
    <name type="scientific">Cymbomonas tetramitiformis</name>
    <dbReference type="NCBI Taxonomy" id="36881"/>
    <lineage>
        <taxon>Eukaryota</taxon>
        <taxon>Viridiplantae</taxon>
        <taxon>Chlorophyta</taxon>
        <taxon>Pyramimonadophyceae</taxon>
        <taxon>Pyramimonadales</taxon>
        <taxon>Pyramimonadaceae</taxon>
        <taxon>Cymbomonas</taxon>
    </lineage>
</organism>
<evidence type="ECO:0000313" key="2">
    <source>
        <dbReference type="Proteomes" id="UP001190700"/>
    </source>
</evidence>
<name>A0AAE0GH54_9CHLO</name>
<protein>
    <submittedName>
        <fullName evidence="1">Uncharacterized protein</fullName>
    </submittedName>
</protein>
<sequence length="221" mass="22704">MQVDLSNSRCAVEYLAADGVSVLSRRNGRGNGAPGASALHSRQIRLDGPFSAGTEAVPSPTDSPEAYAPPVVEEGEGGDFAFLSPTALEALLRGSGGERGAAYLSDGEDPYHRIARGSLVTPSLHAVFAAGLVGESGEIMDPVPIIQTMEVEDDSVARDGLGVAEAATALPAEVVRAEYVEAAGGAVDRPGYDRGVAQLSSGCVICQAGLYVANCLNILIY</sequence>
<comment type="caution">
    <text evidence="1">The sequence shown here is derived from an EMBL/GenBank/DDBJ whole genome shotgun (WGS) entry which is preliminary data.</text>
</comment>
<dbReference type="EMBL" id="LGRX02005858">
    <property type="protein sequence ID" value="KAK3277838.1"/>
    <property type="molecule type" value="Genomic_DNA"/>
</dbReference>
<dbReference type="Proteomes" id="UP001190700">
    <property type="component" value="Unassembled WGS sequence"/>
</dbReference>
<keyword evidence="2" id="KW-1185">Reference proteome</keyword>
<dbReference type="AlphaFoldDB" id="A0AAE0GH54"/>
<gene>
    <name evidence="1" type="ORF">CYMTET_14182</name>
</gene>
<reference evidence="1 2" key="1">
    <citation type="journal article" date="2015" name="Genome Biol. Evol.">
        <title>Comparative Genomics of a Bacterivorous Green Alga Reveals Evolutionary Causalities and Consequences of Phago-Mixotrophic Mode of Nutrition.</title>
        <authorList>
            <person name="Burns J.A."/>
            <person name="Paasch A."/>
            <person name="Narechania A."/>
            <person name="Kim E."/>
        </authorList>
    </citation>
    <scope>NUCLEOTIDE SEQUENCE [LARGE SCALE GENOMIC DNA]</scope>
    <source>
        <strain evidence="1 2">PLY_AMNH</strain>
    </source>
</reference>
<accession>A0AAE0GH54</accession>
<evidence type="ECO:0000313" key="1">
    <source>
        <dbReference type="EMBL" id="KAK3277838.1"/>
    </source>
</evidence>
<proteinExistence type="predicted"/>